<dbReference type="PROSITE" id="PS50977">
    <property type="entry name" value="HTH_TETR_2"/>
    <property type="match status" value="1"/>
</dbReference>
<reference evidence="7" key="1">
    <citation type="submission" date="2016-10" db="EMBL/GenBank/DDBJ databases">
        <authorList>
            <person name="Varghese N."/>
            <person name="Submissions S."/>
        </authorList>
    </citation>
    <scope>NUCLEOTIDE SEQUENCE [LARGE SCALE GENOMIC DNA]</scope>
    <source>
        <strain evidence="7">DSM 45413</strain>
    </source>
</reference>
<dbReference type="InterPro" id="IPR050109">
    <property type="entry name" value="HTH-type_TetR-like_transc_reg"/>
</dbReference>
<accession>A0A1H8SVK3</accession>
<dbReference type="RefSeq" id="WP_091942450.1">
    <property type="nucleotide sequence ID" value="NZ_FOEE01000005.1"/>
</dbReference>
<evidence type="ECO:0000259" key="5">
    <source>
        <dbReference type="PROSITE" id="PS50977"/>
    </source>
</evidence>
<evidence type="ECO:0000256" key="1">
    <source>
        <dbReference type="ARBA" id="ARBA00023015"/>
    </source>
</evidence>
<feature type="domain" description="HTH tetR-type" evidence="5">
    <location>
        <begin position="11"/>
        <end position="70"/>
    </location>
</feature>
<evidence type="ECO:0000256" key="4">
    <source>
        <dbReference type="PROSITE-ProRule" id="PRU00335"/>
    </source>
</evidence>
<dbReference type="Pfam" id="PF00440">
    <property type="entry name" value="TetR_N"/>
    <property type="match status" value="1"/>
</dbReference>
<gene>
    <name evidence="6" type="ORF">SAMN05660991_01887</name>
</gene>
<dbReference type="Gene3D" id="1.10.357.10">
    <property type="entry name" value="Tetracycline Repressor, domain 2"/>
    <property type="match status" value="1"/>
</dbReference>
<dbReference type="PRINTS" id="PR00455">
    <property type="entry name" value="HTHTETR"/>
</dbReference>
<protein>
    <submittedName>
        <fullName evidence="6">Transcriptional regulator, TetR family</fullName>
    </submittedName>
</protein>
<keyword evidence="7" id="KW-1185">Reference proteome</keyword>
<dbReference type="SUPFAM" id="SSF46689">
    <property type="entry name" value="Homeodomain-like"/>
    <property type="match status" value="1"/>
</dbReference>
<dbReference type="GO" id="GO:0000976">
    <property type="term" value="F:transcription cis-regulatory region binding"/>
    <property type="evidence" value="ECO:0007669"/>
    <property type="project" value="TreeGrafter"/>
</dbReference>
<dbReference type="AlphaFoldDB" id="A0A1H8SVK3"/>
<organism evidence="6 7">
    <name type="scientific">Trujillonella endophytica</name>
    <dbReference type="NCBI Taxonomy" id="673521"/>
    <lineage>
        <taxon>Bacteria</taxon>
        <taxon>Bacillati</taxon>
        <taxon>Actinomycetota</taxon>
        <taxon>Actinomycetes</taxon>
        <taxon>Geodermatophilales</taxon>
        <taxon>Geodermatophilaceae</taxon>
        <taxon>Trujillonella</taxon>
    </lineage>
</organism>
<evidence type="ECO:0000256" key="3">
    <source>
        <dbReference type="ARBA" id="ARBA00023163"/>
    </source>
</evidence>
<dbReference type="InterPro" id="IPR001647">
    <property type="entry name" value="HTH_TetR"/>
</dbReference>
<evidence type="ECO:0000313" key="7">
    <source>
        <dbReference type="Proteomes" id="UP000198960"/>
    </source>
</evidence>
<dbReference type="PANTHER" id="PTHR30055:SF234">
    <property type="entry name" value="HTH-TYPE TRANSCRIPTIONAL REGULATOR BETI"/>
    <property type="match status" value="1"/>
</dbReference>
<sequence>MTEPLADAKRQFVVDRILTSARRLVITAGLGVTMDQIAEAAGVSRRTLFRHFDTRDRLIATAFTVAGDQLVQQWPLYDGDVHGWLQGICEVNHRGNSNAGPGYWELTSRTDLPPDLADFERSRRALRRERIAELTRQLWDRSGGAGDPPAALVASVSAHLSAHFTAAVVTEHGSSWEAAAEIARDAILAALHGQLAGTGCPPVRN</sequence>
<keyword evidence="3" id="KW-0804">Transcription</keyword>
<keyword evidence="2 4" id="KW-0238">DNA-binding</keyword>
<evidence type="ECO:0000313" key="6">
    <source>
        <dbReference type="EMBL" id="SEO83009.1"/>
    </source>
</evidence>
<dbReference type="PANTHER" id="PTHR30055">
    <property type="entry name" value="HTH-TYPE TRANSCRIPTIONAL REGULATOR RUTR"/>
    <property type="match status" value="1"/>
</dbReference>
<feature type="DNA-binding region" description="H-T-H motif" evidence="4">
    <location>
        <begin position="33"/>
        <end position="52"/>
    </location>
</feature>
<dbReference type="Proteomes" id="UP000198960">
    <property type="component" value="Unassembled WGS sequence"/>
</dbReference>
<keyword evidence="1" id="KW-0805">Transcription regulation</keyword>
<name>A0A1H8SVK3_9ACTN</name>
<dbReference type="InterPro" id="IPR009057">
    <property type="entry name" value="Homeodomain-like_sf"/>
</dbReference>
<dbReference type="OrthoDB" id="3869819at2"/>
<dbReference type="GO" id="GO:0003700">
    <property type="term" value="F:DNA-binding transcription factor activity"/>
    <property type="evidence" value="ECO:0007669"/>
    <property type="project" value="TreeGrafter"/>
</dbReference>
<proteinExistence type="predicted"/>
<evidence type="ECO:0000256" key="2">
    <source>
        <dbReference type="ARBA" id="ARBA00023125"/>
    </source>
</evidence>
<dbReference type="EMBL" id="FOEE01000005">
    <property type="protein sequence ID" value="SEO83009.1"/>
    <property type="molecule type" value="Genomic_DNA"/>
</dbReference>
<dbReference type="STRING" id="673521.SAMN05660991_01887"/>